<reference evidence="1 2" key="1">
    <citation type="submission" date="2014-04" db="EMBL/GenBank/DDBJ databases">
        <authorList>
            <consortium name="DOE Joint Genome Institute"/>
            <person name="Kuo A."/>
            <person name="Kohler A."/>
            <person name="Costa M.D."/>
            <person name="Nagy L.G."/>
            <person name="Floudas D."/>
            <person name="Copeland A."/>
            <person name="Barry K.W."/>
            <person name="Cichocki N."/>
            <person name="Veneault-Fourrey C."/>
            <person name="LaButti K."/>
            <person name="Lindquist E.A."/>
            <person name="Lipzen A."/>
            <person name="Lundell T."/>
            <person name="Morin E."/>
            <person name="Murat C."/>
            <person name="Sun H."/>
            <person name="Tunlid A."/>
            <person name="Henrissat B."/>
            <person name="Grigoriev I.V."/>
            <person name="Hibbett D.S."/>
            <person name="Martin F."/>
            <person name="Nordberg H.P."/>
            <person name="Cantor M.N."/>
            <person name="Hua S.X."/>
        </authorList>
    </citation>
    <scope>NUCLEOTIDE SEQUENCE [LARGE SCALE GENOMIC DNA]</scope>
    <source>
        <strain evidence="1 2">Marx 270</strain>
    </source>
</reference>
<evidence type="ECO:0000313" key="2">
    <source>
        <dbReference type="Proteomes" id="UP000054217"/>
    </source>
</evidence>
<keyword evidence="2" id="KW-1185">Reference proteome</keyword>
<name>A0A0C3PTH8_PISTI</name>
<protein>
    <submittedName>
        <fullName evidence="1">Uncharacterized protein</fullName>
    </submittedName>
</protein>
<gene>
    <name evidence="1" type="ORF">M404DRAFT_19841</name>
</gene>
<dbReference type="EMBL" id="KN831948">
    <property type="protein sequence ID" value="KIO12019.1"/>
    <property type="molecule type" value="Genomic_DNA"/>
</dbReference>
<proteinExistence type="predicted"/>
<evidence type="ECO:0000313" key="1">
    <source>
        <dbReference type="EMBL" id="KIO12019.1"/>
    </source>
</evidence>
<dbReference type="AlphaFoldDB" id="A0A0C3PTH8"/>
<reference evidence="2" key="2">
    <citation type="submission" date="2015-01" db="EMBL/GenBank/DDBJ databases">
        <title>Evolutionary Origins and Diversification of the Mycorrhizal Mutualists.</title>
        <authorList>
            <consortium name="DOE Joint Genome Institute"/>
            <consortium name="Mycorrhizal Genomics Consortium"/>
            <person name="Kohler A."/>
            <person name="Kuo A."/>
            <person name="Nagy L.G."/>
            <person name="Floudas D."/>
            <person name="Copeland A."/>
            <person name="Barry K.W."/>
            <person name="Cichocki N."/>
            <person name="Veneault-Fourrey C."/>
            <person name="LaButti K."/>
            <person name="Lindquist E.A."/>
            <person name="Lipzen A."/>
            <person name="Lundell T."/>
            <person name="Morin E."/>
            <person name="Murat C."/>
            <person name="Riley R."/>
            <person name="Ohm R."/>
            <person name="Sun H."/>
            <person name="Tunlid A."/>
            <person name="Henrissat B."/>
            <person name="Grigoriev I.V."/>
            <person name="Hibbett D.S."/>
            <person name="Martin F."/>
        </authorList>
    </citation>
    <scope>NUCLEOTIDE SEQUENCE [LARGE SCALE GENOMIC DNA]</scope>
    <source>
        <strain evidence="2">Marx 270</strain>
    </source>
</reference>
<dbReference type="Proteomes" id="UP000054217">
    <property type="component" value="Unassembled WGS sequence"/>
</dbReference>
<sequence length="123" mass="14404">MSSSSPYTVLGWFLTHGGNTGPRLVFVRRRRARTRVMFDRSLFPPNTNVTRTHVHINDSIYRVFFDRDRHQHQRASASYFFVRMLNPARAVDIWPENDINDLLDVLAILDERFPLIVNTNTSD</sequence>
<dbReference type="HOGENOM" id="CLU_148828_1_0_1"/>
<dbReference type="InParanoid" id="A0A0C3PTH8"/>
<accession>A0A0C3PTH8</accession>
<organism evidence="1 2">
    <name type="scientific">Pisolithus tinctorius Marx 270</name>
    <dbReference type="NCBI Taxonomy" id="870435"/>
    <lineage>
        <taxon>Eukaryota</taxon>
        <taxon>Fungi</taxon>
        <taxon>Dikarya</taxon>
        <taxon>Basidiomycota</taxon>
        <taxon>Agaricomycotina</taxon>
        <taxon>Agaricomycetes</taxon>
        <taxon>Agaricomycetidae</taxon>
        <taxon>Boletales</taxon>
        <taxon>Sclerodermatineae</taxon>
        <taxon>Pisolithaceae</taxon>
        <taxon>Pisolithus</taxon>
    </lineage>
</organism>